<sequence length="127" mass="14257">MLIILTLAACGSDKQQLTTLVFGRGSDSVGLDPGLETDGESFKVCDNIYETLVAYDSESTAILPQLAHSWDVSADQLTWTFHLQRGVHFHDGTVFNAEAMLFSLGRQFYKDPPHHKVEGGYRYWKDM</sequence>
<gene>
    <name evidence="5" type="ORF">METZ01_LOCUS516096</name>
</gene>
<dbReference type="InterPro" id="IPR039424">
    <property type="entry name" value="SBP_5"/>
</dbReference>
<keyword evidence="3" id="KW-0732">Signal</keyword>
<dbReference type="Gene3D" id="3.90.76.10">
    <property type="entry name" value="Dipeptide-binding Protein, Domain 1"/>
    <property type="match status" value="1"/>
</dbReference>
<feature type="domain" description="Solute-binding protein family 5" evidence="4">
    <location>
        <begin position="62"/>
        <end position="114"/>
    </location>
</feature>
<evidence type="ECO:0000259" key="4">
    <source>
        <dbReference type="Pfam" id="PF00496"/>
    </source>
</evidence>
<dbReference type="AlphaFoldDB" id="A0A383F210"/>
<accession>A0A383F210</accession>
<feature type="non-terminal residue" evidence="5">
    <location>
        <position position="127"/>
    </location>
</feature>
<name>A0A383F210_9ZZZZ</name>
<evidence type="ECO:0000313" key="5">
    <source>
        <dbReference type="EMBL" id="SVE63242.1"/>
    </source>
</evidence>
<comment type="similarity">
    <text evidence="1">Belongs to the bacterial solute-binding protein 5 family.</text>
</comment>
<evidence type="ECO:0000256" key="3">
    <source>
        <dbReference type="ARBA" id="ARBA00022729"/>
    </source>
</evidence>
<dbReference type="PANTHER" id="PTHR30290:SF9">
    <property type="entry name" value="OLIGOPEPTIDE-BINDING PROTEIN APPA"/>
    <property type="match status" value="1"/>
</dbReference>
<dbReference type="EMBL" id="UINC01230921">
    <property type="protein sequence ID" value="SVE63242.1"/>
    <property type="molecule type" value="Genomic_DNA"/>
</dbReference>
<evidence type="ECO:0000256" key="1">
    <source>
        <dbReference type="ARBA" id="ARBA00005695"/>
    </source>
</evidence>
<reference evidence="5" key="1">
    <citation type="submission" date="2018-05" db="EMBL/GenBank/DDBJ databases">
        <authorList>
            <person name="Lanie J.A."/>
            <person name="Ng W.-L."/>
            <person name="Kazmierczak K.M."/>
            <person name="Andrzejewski T.M."/>
            <person name="Davidsen T.M."/>
            <person name="Wayne K.J."/>
            <person name="Tettelin H."/>
            <person name="Glass J.I."/>
            <person name="Rusch D."/>
            <person name="Podicherti R."/>
            <person name="Tsui H.-C.T."/>
            <person name="Winkler M.E."/>
        </authorList>
    </citation>
    <scope>NUCLEOTIDE SEQUENCE</scope>
</reference>
<evidence type="ECO:0000256" key="2">
    <source>
        <dbReference type="ARBA" id="ARBA00022448"/>
    </source>
</evidence>
<organism evidence="5">
    <name type="scientific">marine metagenome</name>
    <dbReference type="NCBI Taxonomy" id="408172"/>
    <lineage>
        <taxon>unclassified sequences</taxon>
        <taxon>metagenomes</taxon>
        <taxon>ecological metagenomes</taxon>
    </lineage>
</organism>
<protein>
    <recommendedName>
        <fullName evidence="4">Solute-binding protein family 5 domain-containing protein</fullName>
    </recommendedName>
</protein>
<dbReference type="Pfam" id="PF00496">
    <property type="entry name" value="SBP_bac_5"/>
    <property type="match status" value="1"/>
</dbReference>
<dbReference type="GO" id="GO:0015833">
    <property type="term" value="P:peptide transport"/>
    <property type="evidence" value="ECO:0007669"/>
    <property type="project" value="TreeGrafter"/>
</dbReference>
<dbReference type="GO" id="GO:1904680">
    <property type="term" value="F:peptide transmembrane transporter activity"/>
    <property type="evidence" value="ECO:0007669"/>
    <property type="project" value="TreeGrafter"/>
</dbReference>
<keyword evidence="2" id="KW-0813">Transport</keyword>
<dbReference type="PANTHER" id="PTHR30290">
    <property type="entry name" value="PERIPLASMIC BINDING COMPONENT OF ABC TRANSPORTER"/>
    <property type="match status" value="1"/>
</dbReference>
<dbReference type="InterPro" id="IPR000914">
    <property type="entry name" value="SBP_5_dom"/>
</dbReference>
<proteinExistence type="inferred from homology"/>
<dbReference type="SUPFAM" id="SSF53850">
    <property type="entry name" value="Periplasmic binding protein-like II"/>
    <property type="match status" value="1"/>
</dbReference>